<proteinExistence type="predicted"/>
<keyword evidence="3" id="KW-1185">Reference proteome</keyword>
<name>A0A1V6R0K4_9EURO</name>
<accession>A0A1V6R0K4</accession>
<dbReference type="EMBL" id="MDYO01000022">
    <property type="protein sequence ID" value="OQD94988.1"/>
    <property type="molecule type" value="Genomic_DNA"/>
</dbReference>
<organism evidence="2 3">
    <name type="scientific">Penicillium solitum</name>
    <dbReference type="NCBI Taxonomy" id="60172"/>
    <lineage>
        <taxon>Eukaryota</taxon>
        <taxon>Fungi</taxon>
        <taxon>Dikarya</taxon>
        <taxon>Ascomycota</taxon>
        <taxon>Pezizomycotina</taxon>
        <taxon>Eurotiomycetes</taxon>
        <taxon>Eurotiomycetidae</taxon>
        <taxon>Eurotiales</taxon>
        <taxon>Aspergillaceae</taxon>
        <taxon>Penicillium</taxon>
    </lineage>
</organism>
<sequence length="324" mass="36100">MLSQVHLWLFMLLSSWAAASPVLVNPTSHLHATSYPSSIEKRGDEAMNFPASECGSPCTISFEPVTTALTVSVPSQTVWVASITKYVSFGFTPVTTTTVFQPSAQTFSNDDPAATPTITLQPLQLGSITVFGSEDMDMDIDDEMDVDHHEQVILPVEYMIIDDDPVEHSSAKYNPYNLENNCAIITMSYLMGMSLDEFLSHVELMQPGPTQPGGMSTNQIQEYLRATGRRYALIPYDSYIADMNSMLDFLRVKKLGACYCRDDFSGHCVVWENDAFWDFQSSDTPVPYIEENGVPVSNYLRLREVVNPTTGQGVRVLPHIFAIY</sequence>
<feature type="chain" id="PRO_5012461096" description="Peptidase C39-like domain-containing protein" evidence="1">
    <location>
        <begin position="20"/>
        <end position="324"/>
    </location>
</feature>
<gene>
    <name evidence="2" type="ORF">PENSOL_c022G05896</name>
</gene>
<dbReference type="Proteomes" id="UP000191612">
    <property type="component" value="Unassembled WGS sequence"/>
</dbReference>
<evidence type="ECO:0000256" key="1">
    <source>
        <dbReference type="SAM" id="SignalP"/>
    </source>
</evidence>
<dbReference type="AlphaFoldDB" id="A0A1V6R0K4"/>
<keyword evidence="1" id="KW-0732">Signal</keyword>
<feature type="signal peptide" evidence="1">
    <location>
        <begin position="1"/>
        <end position="19"/>
    </location>
</feature>
<comment type="caution">
    <text evidence="2">The sequence shown here is derived from an EMBL/GenBank/DDBJ whole genome shotgun (WGS) entry which is preliminary data.</text>
</comment>
<protein>
    <recommendedName>
        <fullName evidence="4">Peptidase C39-like domain-containing protein</fullName>
    </recommendedName>
</protein>
<reference evidence="3" key="1">
    <citation type="journal article" date="2017" name="Nat. Microbiol.">
        <title>Global analysis of biosynthetic gene clusters reveals vast potential of secondary metabolite production in Penicillium species.</title>
        <authorList>
            <person name="Nielsen J.C."/>
            <person name="Grijseels S."/>
            <person name="Prigent S."/>
            <person name="Ji B."/>
            <person name="Dainat J."/>
            <person name="Nielsen K.F."/>
            <person name="Frisvad J.C."/>
            <person name="Workman M."/>
            <person name="Nielsen J."/>
        </authorList>
    </citation>
    <scope>NUCLEOTIDE SEQUENCE [LARGE SCALE GENOMIC DNA]</scope>
    <source>
        <strain evidence="3">IBT 29525</strain>
    </source>
</reference>
<evidence type="ECO:0000313" key="2">
    <source>
        <dbReference type="EMBL" id="OQD94988.1"/>
    </source>
</evidence>
<evidence type="ECO:0008006" key="4">
    <source>
        <dbReference type="Google" id="ProtNLM"/>
    </source>
</evidence>
<evidence type="ECO:0000313" key="3">
    <source>
        <dbReference type="Proteomes" id="UP000191612"/>
    </source>
</evidence>